<dbReference type="RefSeq" id="WP_229712196.1">
    <property type="nucleotide sequence ID" value="NZ_BMMP01000022.1"/>
</dbReference>
<dbReference type="EMBL" id="BMMP01000022">
    <property type="protein sequence ID" value="GGO57006.1"/>
    <property type="molecule type" value="Genomic_DNA"/>
</dbReference>
<evidence type="ECO:0000313" key="2">
    <source>
        <dbReference type="Proteomes" id="UP000631535"/>
    </source>
</evidence>
<organism evidence="1 2">
    <name type="scientific">Streptomyces daqingensis</name>
    <dbReference type="NCBI Taxonomy" id="1472640"/>
    <lineage>
        <taxon>Bacteria</taxon>
        <taxon>Bacillati</taxon>
        <taxon>Actinomycetota</taxon>
        <taxon>Actinomycetes</taxon>
        <taxon>Kitasatosporales</taxon>
        <taxon>Streptomycetaceae</taxon>
        <taxon>Streptomyces</taxon>
    </lineage>
</organism>
<dbReference type="Pfam" id="PF19790">
    <property type="entry name" value="DUF6274"/>
    <property type="match status" value="1"/>
</dbReference>
<reference evidence="2" key="1">
    <citation type="journal article" date="2019" name="Int. J. Syst. Evol. Microbiol.">
        <title>The Global Catalogue of Microorganisms (GCM) 10K type strain sequencing project: providing services to taxonomists for standard genome sequencing and annotation.</title>
        <authorList>
            <consortium name="The Broad Institute Genomics Platform"/>
            <consortium name="The Broad Institute Genome Sequencing Center for Infectious Disease"/>
            <person name="Wu L."/>
            <person name="Ma J."/>
        </authorList>
    </citation>
    <scope>NUCLEOTIDE SEQUENCE [LARGE SCALE GENOMIC DNA]</scope>
    <source>
        <strain evidence="2">CGMCC 4.7178</strain>
    </source>
</reference>
<accession>A0ABQ2MR74</accession>
<evidence type="ECO:0008006" key="3">
    <source>
        <dbReference type="Google" id="ProtNLM"/>
    </source>
</evidence>
<keyword evidence="2" id="KW-1185">Reference proteome</keyword>
<evidence type="ECO:0000313" key="1">
    <source>
        <dbReference type="EMBL" id="GGO57006.1"/>
    </source>
</evidence>
<gene>
    <name evidence="1" type="ORF">GCM10012287_51910</name>
</gene>
<dbReference type="Proteomes" id="UP000631535">
    <property type="component" value="Unassembled WGS sequence"/>
</dbReference>
<dbReference type="InterPro" id="IPR046241">
    <property type="entry name" value="DUF6274"/>
</dbReference>
<comment type="caution">
    <text evidence="1">The sequence shown here is derived from an EMBL/GenBank/DDBJ whole genome shotgun (WGS) entry which is preliminary data.</text>
</comment>
<proteinExistence type="predicted"/>
<protein>
    <recommendedName>
        <fullName evidence="3">HNH endonuclease</fullName>
    </recommendedName>
</protein>
<sequence>MGTTPQNPDRSRTATAALLRAHLSAASRYRHVTPQCPVCHRLLRLVMERVPEEPGDAEEAPASK</sequence>
<name>A0ABQ2MR74_9ACTN</name>